<reference evidence="12" key="1">
    <citation type="journal article" date="2019" name="Int. J. Syst. Evol. Microbiol.">
        <title>The Global Catalogue of Microorganisms (GCM) 10K type strain sequencing project: providing services to taxonomists for standard genome sequencing and annotation.</title>
        <authorList>
            <consortium name="The Broad Institute Genomics Platform"/>
            <consortium name="The Broad Institute Genome Sequencing Center for Infectious Disease"/>
            <person name="Wu L."/>
            <person name="Ma J."/>
        </authorList>
    </citation>
    <scope>NUCLEOTIDE SEQUENCE [LARGE SCALE GENOMIC DNA]</scope>
    <source>
        <strain evidence="12">CGMCC 1.15304</strain>
    </source>
</reference>
<feature type="transmembrane region" description="Helical" evidence="9">
    <location>
        <begin position="512"/>
        <end position="531"/>
    </location>
</feature>
<keyword evidence="5 9" id="KW-0812">Transmembrane</keyword>
<feature type="transmembrane region" description="Helical" evidence="9">
    <location>
        <begin position="213"/>
        <end position="232"/>
    </location>
</feature>
<evidence type="ECO:0000256" key="2">
    <source>
        <dbReference type="ARBA" id="ARBA00010065"/>
    </source>
</evidence>
<comment type="function">
    <text evidence="9">Catalyzes the phospholipid dependent N-acylation of the N-terminal cysteine of apolipoprotein, the last step in lipoprotein maturation.</text>
</comment>
<feature type="domain" description="CN hydrolase" evidence="10">
    <location>
        <begin position="250"/>
        <end position="499"/>
    </location>
</feature>
<evidence type="ECO:0000256" key="6">
    <source>
        <dbReference type="ARBA" id="ARBA00022989"/>
    </source>
</evidence>
<dbReference type="CDD" id="cd07571">
    <property type="entry name" value="ALP_N-acyl_transferase"/>
    <property type="match status" value="1"/>
</dbReference>
<evidence type="ECO:0000256" key="8">
    <source>
        <dbReference type="ARBA" id="ARBA00023315"/>
    </source>
</evidence>
<feature type="transmembrane region" description="Helical" evidence="9">
    <location>
        <begin position="48"/>
        <end position="65"/>
    </location>
</feature>
<evidence type="ECO:0000256" key="7">
    <source>
        <dbReference type="ARBA" id="ARBA00023136"/>
    </source>
</evidence>
<comment type="catalytic activity">
    <reaction evidence="9">
        <text>N-terminal S-1,2-diacyl-sn-glyceryl-L-cysteinyl-[lipoprotein] + a glycerophospholipid = N-acyl-S-1,2-diacyl-sn-glyceryl-L-cysteinyl-[lipoprotein] + a 2-acyl-sn-glycero-3-phospholipid + H(+)</text>
        <dbReference type="Rhea" id="RHEA:48228"/>
        <dbReference type="Rhea" id="RHEA-COMP:14681"/>
        <dbReference type="Rhea" id="RHEA-COMP:14684"/>
        <dbReference type="ChEBI" id="CHEBI:15378"/>
        <dbReference type="ChEBI" id="CHEBI:136912"/>
        <dbReference type="ChEBI" id="CHEBI:140656"/>
        <dbReference type="ChEBI" id="CHEBI:140657"/>
        <dbReference type="ChEBI" id="CHEBI:140660"/>
        <dbReference type="EC" id="2.3.1.269"/>
    </reaction>
</comment>
<comment type="pathway">
    <text evidence="9">Protein modification; lipoprotein biosynthesis (N-acyl transfer).</text>
</comment>
<feature type="transmembrane region" description="Helical" evidence="9">
    <location>
        <begin position="141"/>
        <end position="162"/>
    </location>
</feature>
<dbReference type="InterPro" id="IPR045378">
    <property type="entry name" value="LNT_N"/>
</dbReference>
<evidence type="ECO:0000256" key="1">
    <source>
        <dbReference type="ARBA" id="ARBA00004651"/>
    </source>
</evidence>
<evidence type="ECO:0000256" key="5">
    <source>
        <dbReference type="ARBA" id="ARBA00022692"/>
    </source>
</evidence>
<protein>
    <recommendedName>
        <fullName evidence="9">Apolipoprotein N-acyltransferase</fullName>
        <shortName evidence="9">ALP N-acyltransferase</shortName>
        <ecNumber evidence="9">2.3.1.269</ecNumber>
    </recommendedName>
</protein>
<accession>A0ABV8UBY8</accession>
<evidence type="ECO:0000313" key="11">
    <source>
        <dbReference type="EMBL" id="MFC4348713.1"/>
    </source>
</evidence>
<dbReference type="HAMAP" id="MF_01148">
    <property type="entry name" value="Lnt"/>
    <property type="match status" value="1"/>
</dbReference>
<evidence type="ECO:0000313" key="12">
    <source>
        <dbReference type="Proteomes" id="UP001595776"/>
    </source>
</evidence>
<gene>
    <name evidence="9 11" type="primary">lnt</name>
    <name evidence="11" type="ORF">ACFO5Q_12745</name>
</gene>
<dbReference type="InterPro" id="IPR036526">
    <property type="entry name" value="C-N_Hydrolase_sf"/>
</dbReference>
<comment type="caution">
    <text evidence="11">The sequence shown here is derived from an EMBL/GenBank/DDBJ whole genome shotgun (WGS) entry which is preliminary data.</text>
</comment>
<dbReference type="Pfam" id="PF20154">
    <property type="entry name" value="LNT_N"/>
    <property type="match status" value="1"/>
</dbReference>
<keyword evidence="3 9" id="KW-1003">Cell membrane</keyword>
<comment type="subcellular location">
    <subcellularLocation>
        <location evidence="1 9">Cell membrane</location>
        <topology evidence="1 9">Multi-pass membrane protein</topology>
    </subcellularLocation>
</comment>
<evidence type="ECO:0000256" key="3">
    <source>
        <dbReference type="ARBA" id="ARBA00022475"/>
    </source>
</evidence>
<dbReference type="RefSeq" id="WP_068143204.1">
    <property type="nucleotide sequence ID" value="NZ_JBHSCR010000014.1"/>
</dbReference>
<dbReference type="PANTHER" id="PTHR38686">
    <property type="entry name" value="APOLIPOPROTEIN N-ACYLTRANSFERASE"/>
    <property type="match status" value="1"/>
</dbReference>
<dbReference type="Pfam" id="PF00795">
    <property type="entry name" value="CN_hydrolase"/>
    <property type="match status" value="1"/>
</dbReference>
<keyword evidence="4 9" id="KW-0808">Transferase</keyword>
<name>A0ABV8UBY8_9PROT</name>
<dbReference type="NCBIfam" id="TIGR00546">
    <property type="entry name" value="lnt"/>
    <property type="match status" value="1"/>
</dbReference>
<sequence>MNDQSRDQSMLGAQLARLFDWLDKRSSYAMHAFAFLLGVLLSRTFAPANFFPLLFIAIPLMIALIDRSRNSVQAFAYGWWAGFGLFAVGLNWIGYSFTQQQAVPVILAPIAILGLSALLSLYVAIIFVICRKLWCAGWFRVLLFAAVWTLFEVARGMWFTGFPWHLVGAAWAEWLPVAQSSYYISVYGLTFLTVLVAGSFVMLLDGGAWQRTILPPALAVLAFVGLSVAGYLRLEAGQTHYHLGISMRLVQANVKQSEKWLSYLIEDHFDKHMSLSRAADPDGKAKGVRLLIWPETAVQTESFDRDGSIHRWRMSKLLEYGSFAITGAPRYVRTEDGYDYYNSLFALNSSADLYARYDKVHLVPFGEYLPFENLLKKLGLSQLTGGSAWTAGRRRQTVALPGTPGFSPLVCYEAVFPGEVIDRRDRPEWILNITNDAWFGATEGPYQHLALARMRAIEEGLPLVRAASTGVSAVIDGYGRTLSSMPVGREGIMDSPLPKAIDVPPLSTGTRIILATLLCSLIALARVIYCWRRDHTP</sequence>
<evidence type="ECO:0000259" key="10">
    <source>
        <dbReference type="PROSITE" id="PS50263"/>
    </source>
</evidence>
<keyword evidence="7 9" id="KW-0472">Membrane</keyword>
<dbReference type="InterPro" id="IPR003010">
    <property type="entry name" value="C-N_Hydrolase"/>
</dbReference>
<dbReference type="SUPFAM" id="SSF56317">
    <property type="entry name" value="Carbon-nitrogen hydrolase"/>
    <property type="match status" value="1"/>
</dbReference>
<keyword evidence="12" id="KW-1185">Reference proteome</keyword>
<proteinExistence type="inferred from homology"/>
<keyword evidence="8 9" id="KW-0012">Acyltransferase</keyword>
<dbReference type="GO" id="GO:0016746">
    <property type="term" value="F:acyltransferase activity"/>
    <property type="evidence" value="ECO:0007669"/>
    <property type="project" value="UniProtKB-KW"/>
</dbReference>
<comment type="similarity">
    <text evidence="2 9">Belongs to the CN hydrolase family. Apolipoprotein N-acyltransferase subfamily.</text>
</comment>
<evidence type="ECO:0000256" key="4">
    <source>
        <dbReference type="ARBA" id="ARBA00022679"/>
    </source>
</evidence>
<feature type="transmembrane region" description="Helical" evidence="9">
    <location>
        <begin position="106"/>
        <end position="129"/>
    </location>
</feature>
<dbReference type="Proteomes" id="UP001595776">
    <property type="component" value="Unassembled WGS sequence"/>
</dbReference>
<dbReference type="PROSITE" id="PS50263">
    <property type="entry name" value="CN_HYDROLASE"/>
    <property type="match status" value="1"/>
</dbReference>
<dbReference type="InterPro" id="IPR004563">
    <property type="entry name" value="Apolipo_AcylTrfase"/>
</dbReference>
<feature type="transmembrane region" description="Helical" evidence="9">
    <location>
        <begin position="77"/>
        <end position="94"/>
    </location>
</feature>
<dbReference type="EMBL" id="JBHSCR010000014">
    <property type="protein sequence ID" value="MFC4348713.1"/>
    <property type="molecule type" value="Genomic_DNA"/>
</dbReference>
<feature type="transmembrane region" description="Helical" evidence="9">
    <location>
        <begin position="182"/>
        <end position="204"/>
    </location>
</feature>
<organism evidence="11 12">
    <name type="scientific">Kordiimonas lipolytica</name>
    <dbReference type="NCBI Taxonomy" id="1662421"/>
    <lineage>
        <taxon>Bacteria</taxon>
        <taxon>Pseudomonadati</taxon>
        <taxon>Pseudomonadota</taxon>
        <taxon>Alphaproteobacteria</taxon>
        <taxon>Kordiimonadales</taxon>
        <taxon>Kordiimonadaceae</taxon>
        <taxon>Kordiimonas</taxon>
    </lineage>
</organism>
<dbReference type="Gene3D" id="3.60.110.10">
    <property type="entry name" value="Carbon-nitrogen hydrolase"/>
    <property type="match status" value="1"/>
</dbReference>
<keyword evidence="6 9" id="KW-1133">Transmembrane helix</keyword>
<evidence type="ECO:0000256" key="9">
    <source>
        <dbReference type="HAMAP-Rule" id="MF_01148"/>
    </source>
</evidence>
<dbReference type="PANTHER" id="PTHR38686:SF1">
    <property type="entry name" value="APOLIPOPROTEIN N-ACYLTRANSFERASE"/>
    <property type="match status" value="1"/>
</dbReference>
<dbReference type="EC" id="2.3.1.269" evidence="9"/>